<dbReference type="Gene3D" id="3.40.50.300">
    <property type="entry name" value="P-loop containing nucleotide triphosphate hydrolases"/>
    <property type="match status" value="1"/>
</dbReference>
<dbReference type="GO" id="GO:0019136">
    <property type="term" value="F:deoxynucleoside kinase activity"/>
    <property type="evidence" value="ECO:0007669"/>
    <property type="project" value="InterPro"/>
</dbReference>
<dbReference type="Pfam" id="PF01712">
    <property type="entry name" value="dNK"/>
    <property type="match status" value="1"/>
</dbReference>
<comment type="caution">
    <text evidence="6">The sequence shown here is derived from an EMBL/GenBank/DDBJ whole genome shotgun (WGS) entry which is preliminary data.</text>
</comment>
<evidence type="ECO:0000256" key="4">
    <source>
        <dbReference type="PIRSR" id="PIRSR000705-3"/>
    </source>
</evidence>
<feature type="active site" description="Proton acceptor" evidence="2">
    <location>
        <position position="111"/>
    </location>
</feature>
<dbReference type="GO" id="GO:0006120">
    <property type="term" value="P:mitochondrial electron transport, NADH to ubiquinone"/>
    <property type="evidence" value="ECO:0007669"/>
    <property type="project" value="TreeGrafter"/>
</dbReference>
<dbReference type="AlphaFoldDB" id="A0AAN7U680"/>
<dbReference type="GO" id="GO:0005524">
    <property type="term" value="F:ATP binding"/>
    <property type="evidence" value="ECO:0007669"/>
    <property type="project" value="UniProtKB-KW"/>
</dbReference>
<feature type="binding site" evidence="3">
    <location>
        <position position="72"/>
    </location>
    <ligand>
        <name>substrate</name>
    </ligand>
</feature>
<feature type="binding site" evidence="3">
    <location>
        <position position="60"/>
    </location>
    <ligand>
        <name>substrate</name>
    </ligand>
</feature>
<keyword evidence="7" id="KW-1185">Reference proteome</keyword>
<keyword evidence="4" id="KW-0067">ATP-binding</keyword>
<organism evidence="6 7">
    <name type="scientific">Dictyostelium firmibasis</name>
    <dbReference type="NCBI Taxonomy" id="79012"/>
    <lineage>
        <taxon>Eukaryota</taxon>
        <taxon>Amoebozoa</taxon>
        <taxon>Evosea</taxon>
        <taxon>Eumycetozoa</taxon>
        <taxon>Dictyostelia</taxon>
        <taxon>Dictyosteliales</taxon>
        <taxon>Dictyosteliaceae</taxon>
        <taxon>Dictyostelium</taxon>
    </lineage>
</organism>
<evidence type="ECO:0000313" key="7">
    <source>
        <dbReference type="Proteomes" id="UP001344447"/>
    </source>
</evidence>
<dbReference type="Proteomes" id="UP001344447">
    <property type="component" value="Unassembled WGS sequence"/>
</dbReference>
<feature type="binding site" evidence="4">
    <location>
        <begin position="168"/>
        <end position="172"/>
    </location>
    <ligand>
        <name>ATP</name>
        <dbReference type="ChEBI" id="CHEBI:30616"/>
    </ligand>
</feature>
<feature type="domain" description="Deoxynucleoside kinase" evidence="5">
    <location>
        <begin position="32"/>
        <end position="223"/>
    </location>
</feature>
<accession>A0AAN7U680</accession>
<dbReference type="PIRSF" id="PIRSF000705">
    <property type="entry name" value="DNK"/>
    <property type="match status" value="1"/>
</dbReference>
<comment type="similarity">
    <text evidence="1">Belongs to the DCK/DGK family.</text>
</comment>
<dbReference type="SUPFAM" id="SSF52540">
    <property type="entry name" value="P-loop containing nucleoside triphosphate hydrolases"/>
    <property type="match status" value="1"/>
</dbReference>
<evidence type="ECO:0000313" key="6">
    <source>
        <dbReference type="EMBL" id="KAK5582792.1"/>
    </source>
</evidence>
<dbReference type="GO" id="GO:0005739">
    <property type="term" value="C:mitochondrion"/>
    <property type="evidence" value="ECO:0007669"/>
    <property type="project" value="GOC"/>
</dbReference>
<dbReference type="InterPro" id="IPR027417">
    <property type="entry name" value="P-loop_NTPase"/>
</dbReference>
<gene>
    <name evidence="6" type="ORF">RB653_004378</name>
</gene>
<dbReference type="EMBL" id="JAVFKY010000001">
    <property type="protein sequence ID" value="KAK5582792.1"/>
    <property type="molecule type" value="Genomic_DNA"/>
</dbReference>
<feature type="binding site" evidence="3">
    <location>
        <position position="177"/>
    </location>
    <ligand>
        <name>substrate</name>
    </ligand>
</feature>
<evidence type="ECO:0000259" key="5">
    <source>
        <dbReference type="Pfam" id="PF01712"/>
    </source>
</evidence>
<dbReference type="FunFam" id="3.40.50.300:FF:002610">
    <property type="entry name" value="Deoxyguanosine kinase/deoxyadenosine kinase subunit, putative"/>
    <property type="match status" value="1"/>
</dbReference>
<protein>
    <recommendedName>
        <fullName evidence="5">Deoxynucleoside kinase domain-containing protein</fullName>
    </recommendedName>
</protein>
<evidence type="ECO:0000256" key="3">
    <source>
        <dbReference type="PIRSR" id="PIRSR000705-2"/>
    </source>
</evidence>
<feature type="binding site" evidence="3">
    <location>
        <position position="112"/>
    </location>
    <ligand>
        <name>substrate</name>
    </ligand>
</feature>
<dbReference type="InterPro" id="IPR002624">
    <property type="entry name" value="DCK/DGK"/>
</dbReference>
<dbReference type="PANTHER" id="PTHR10513">
    <property type="entry name" value="DEOXYNUCLEOSIDE KINASE"/>
    <property type="match status" value="1"/>
</dbReference>
<evidence type="ECO:0000256" key="2">
    <source>
        <dbReference type="PIRSR" id="PIRSR000705-1"/>
    </source>
</evidence>
<feature type="binding site" evidence="3">
    <location>
        <position position="83"/>
    </location>
    <ligand>
        <name>substrate</name>
    </ligand>
</feature>
<dbReference type="InterPro" id="IPR031314">
    <property type="entry name" value="DNK_dom"/>
</dbReference>
<dbReference type="PANTHER" id="PTHR10513:SF15">
    <property type="entry name" value="NADH DEHYDROGENASE [UBIQUINONE] 1 ALPHA SUBCOMPLEX SUBUNIT 10, MITOCHONDRIAL"/>
    <property type="match status" value="1"/>
</dbReference>
<evidence type="ECO:0000256" key="1">
    <source>
        <dbReference type="ARBA" id="ARBA00007420"/>
    </source>
</evidence>
<feature type="binding site" evidence="3">
    <location>
        <position position="117"/>
    </location>
    <ligand>
        <name>substrate</name>
    </ligand>
</feature>
<proteinExistence type="inferred from homology"/>
<name>A0AAN7U680_9MYCE</name>
<dbReference type="InterPro" id="IPR050566">
    <property type="entry name" value="Deoxyribonucleoside_kinase"/>
</dbReference>
<reference evidence="6 7" key="1">
    <citation type="submission" date="2023-11" db="EMBL/GenBank/DDBJ databases">
        <title>Dfirmibasis_genome.</title>
        <authorList>
            <person name="Edelbroek B."/>
            <person name="Kjellin J."/>
            <person name="Jerlstrom-Hultqvist J."/>
            <person name="Soderbom F."/>
        </authorList>
    </citation>
    <scope>NUCLEOTIDE SEQUENCE [LARGE SCALE GENOMIC DNA]</scope>
    <source>
        <strain evidence="6 7">TNS-C-14</strain>
    </source>
</reference>
<sequence>MFRRSLMFMISNKNTNMVSSTTNKVNNLSKIIILEGNISAGKTFLSSKLGDLLGYKVFLEPTATNPYLSLFYKEPSKYALIMQKWLLNQRYNTFLNALQYSIENERGVILDRSVYSDWVFAENCRSEGLISEEGFKEYNSIRDRFLSNIPIPNITLFLDVDPKQCLQRIQNRKRDCEQSIPLSYLSGLDNCYKKFLIEMKSKGSNVIVLDWNNFGDIDSVLHEINNDNFDINNFNSFSNSKFNDVNYKKQQLISDIENEKNNLKEMKFFLNETNNNNFQVLNEKINS</sequence>
<keyword evidence="4" id="KW-0547">Nucleotide-binding</keyword>
<dbReference type="CDD" id="cd01673">
    <property type="entry name" value="dNK"/>
    <property type="match status" value="1"/>
</dbReference>